<feature type="signal peptide" evidence="3">
    <location>
        <begin position="1"/>
        <end position="22"/>
    </location>
</feature>
<evidence type="ECO:0000313" key="4">
    <source>
        <dbReference type="EMBL" id="KAK4509137.1"/>
    </source>
</evidence>
<feature type="region of interest" description="Disordered" evidence="1">
    <location>
        <begin position="277"/>
        <end position="310"/>
    </location>
</feature>
<keyword evidence="3" id="KW-0732">Signal</keyword>
<evidence type="ECO:0000313" key="5">
    <source>
        <dbReference type="Proteomes" id="UP001304243"/>
    </source>
</evidence>
<keyword evidence="2" id="KW-0812">Transmembrane</keyword>
<keyword evidence="2" id="KW-0472">Membrane</keyword>
<feature type="chain" id="PRO_5042914546" evidence="3">
    <location>
        <begin position="23"/>
        <end position="420"/>
    </location>
</feature>
<dbReference type="GeneID" id="89951173"/>
<dbReference type="EMBL" id="JASEJX010000039">
    <property type="protein sequence ID" value="KAK4509137.1"/>
    <property type="molecule type" value="Genomic_DNA"/>
</dbReference>
<evidence type="ECO:0000256" key="3">
    <source>
        <dbReference type="SAM" id="SignalP"/>
    </source>
</evidence>
<reference evidence="4 5" key="1">
    <citation type="submission" date="2022-11" db="EMBL/GenBank/DDBJ databases">
        <title>Mucor velutinosus strain NIH1002 WGS.</title>
        <authorList>
            <person name="Subramanian P."/>
            <person name="Mullikin J.C."/>
            <person name="Segre J.A."/>
            <person name="Zelazny A.M."/>
        </authorList>
    </citation>
    <scope>NUCLEOTIDE SEQUENCE [LARGE SCALE GENOMIC DNA]</scope>
    <source>
        <strain evidence="4 5">NIH1002</strain>
    </source>
</reference>
<accession>A0AAN7HVY7</accession>
<feature type="transmembrane region" description="Helical" evidence="2">
    <location>
        <begin position="89"/>
        <end position="112"/>
    </location>
</feature>
<feature type="region of interest" description="Disordered" evidence="1">
    <location>
        <begin position="217"/>
        <end position="238"/>
    </location>
</feature>
<organism evidence="4 5">
    <name type="scientific">Mucor velutinosus</name>
    <dbReference type="NCBI Taxonomy" id="708070"/>
    <lineage>
        <taxon>Eukaryota</taxon>
        <taxon>Fungi</taxon>
        <taxon>Fungi incertae sedis</taxon>
        <taxon>Mucoromycota</taxon>
        <taxon>Mucoromycotina</taxon>
        <taxon>Mucoromycetes</taxon>
        <taxon>Mucorales</taxon>
        <taxon>Mucorineae</taxon>
        <taxon>Mucoraceae</taxon>
        <taxon>Mucor</taxon>
    </lineage>
</organism>
<dbReference type="RefSeq" id="XP_064675803.1">
    <property type="nucleotide sequence ID" value="XM_064826746.1"/>
</dbReference>
<evidence type="ECO:0000256" key="2">
    <source>
        <dbReference type="SAM" id="Phobius"/>
    </source>
</evidence>
<dbReference type="Proteomes" id="UP001304243">
    <property type="component" value="Unassembled WGS sequence"/>
</dbReference>
<sequence>MRTSNAVSLTAYALLLVQSIHAQGGLTGPTVTPTGLPASITATTTPSPTPQIIFVTGCNTCSNSGAAVTTASIVNTTNGNQSQLSSNDLGAIIGGCASGLIVIIMATVFFCIRKRKTRDFYAGREFPTTAVIPPSVDDVKHTYPVSAVTKEPNNAISNNSFYIDNNDSTIKRYNLSTAVEDTAHDSTATPPVILYSDSLNNQQQQQQMSVEKYMLDSGVSSTSPMPRPSRPLERKVSQGARLSKYNFLSQAFSQMRTSYAGDNHNAISMNATTTASKSLNTDPAHNHDSVVLPHDKPSFESMSFPASSPPPPPIPAMASTSSFYDPNTTTRESTMTVATLHAPLFRQHQQPSPSSLSVVTARQKQPYTSHLAVSPTLPIRAAGIDADSVVSDVSQYSSKRSFSTTTSAALNQDNKPYPYF</sequence>
<comment type="caution">
    <text evidence="4">The sequence shown here is derived from an EMBL/GenBank/DDBJ whole genome shotgun (WGS) entry which is preliminary data.</text>
</comment>
<keyword evidence="2" id="KW-1133">Transmembrane helix</keyword>
<protein>
    <submittedName>
        <fullName evidence="4">Uncharacterized protein</fullName>
    </submittedName>
</protein>
<dbReference type="AlphaFoldDB" id="A0AAN7HVY7"/>
<gene>
    <name evidence="4" type="ORF">ATC70_007487</name>
</gene>
<evidence type="ECO:0000256" key="1">
    <source>
        <dbReference type="SAM" id="MobiDB-lite"/>
    </source>
</evidence>
<keyword evidence="5" id="KW-1185">Reference proteome</keyword>
<name>A0AAN7HVY7_9FUNG</name>
<feature type="compositionally biased region" description="Basic and acidic residues" evidence="1">
    <location>
        <begin position="284"/>
        <end position="298"/>
    </location>
</feature>
<proteinExistence type="predicted"/>